<keyword evidence="3" id="KW-1185">Reference proteome</keyword>
<dbReference type="PANTHER" id="PTHR11177:SF383">
    <property type="entry name" value="GLYCOSYL HYDROLASE FAMILY PROTEIN WITH CHITINASE INSERTION DOMAIN-CONTAINING PROTEIN"/>
    <property type="match status" value="1"/>
</dbReference>
<dbReference type="InterPro" id="IPR050314">
    <property type="entry name" value="Glycosyl_Hydrlase_18"/>
</dbReference>
<dbReference type="AlphaFoldDB" id="A0ABD3IV16"/>
<dbReference type="Pfam" id="PF00704">
    <property type="entry name" value="Glyco_hydro_18"/>
    <property type="match status" value="1"/>
</dbReference>
<dbReference type="InterPro" id="IPR001223">
    <property type="entry name" value="Glyco_hydro18_cat"/>
</dbReference>
<dbReference type="PROSITE" id="PS51910">
    <property type="entry name" value="GH18_2"/>
    <property type="match status" value="1"/>
</dbReference>
<dbReference type="InterPro" id="IPR017853">
    <property type="entry name" value="GH"/>
</dbReference>
<accession>A0ABD3IV16</accession>
<reference evidence="2 3" key="1">
    <citation type="submission" date="2024-11" db="EMBL/GenBank/DDBJ databases">
        <title>Chromosome-level genome assembly of Eucalyptus globulus Labill. provides insights into its genome evolution.</title>
        <authorList>
            <person name="Li X."/>
        </authorList>
    </citation>
    <scope>NUCLEOTIDE SEQUENCE [LARGE SCALE GENOMIC DNA]</scope>
    <source>
        <strain evidence="2">CL2024</strain>
        <tissue evidence="2">Fresh tender leaves</tissue>
    </source>
</reference>
<organism evidence="2 3">
    <name type="scientific">Eucalyptus globulus</name>
    <name type="common">Tasmanian blue gum</name>
    <dbReference type="NCBI Taxonomy" id="34317"/>
    <lineage>
        <taxon>Eukaryota</taxon>
        <taxon>Viridiplantae</taxon>
        <taxon>Streptophyta</taxon>
        <taxon>Embryophyta</taxon>
        <taxon>Tracheophyta</taxon>
        <taxon>Spermatophyta</taxon>
        <taxon>Magnoliopsida</taxon>
        <taxon>eudicotyledons</taxon>
        <taxon>Gunneridae</taxon>
        <taxon>Pentapetalae</taxon>
        <taxon>rosids</taxon>
        <taxon>malvids</taxon>
        <taxon>Myrtales</taxon>
        <taxon>Myrtaceae</taxon>
        <taxon>Myrtoideae</taxon>
        <taxon>Eucalypteae</taxon>
        <taxon>Eucalyptus</taxon>
    </lineage>
</organism>
<evidence type="ECO:0000313" key="3">
    <source>
        <dbReference type="Proteomes" id="UP001634007"/>
    </source>
</evidence>
<proteinExistence type="predicted"/>
<sequence length="121" mass="12969">MPQTVKGGYWFPDSGITASDIDSTLFTHLFCPFADLDASTNQVVTLLSIGGGSSNVTDFAAIASQSSFRKSFIDSSIALARSNGFHDLDLDWEYPDTDEKMTSLGLLLHKWQTAAAAEGAS</sequence>
<evidence type="ECO:0000259" key="1">
    <source>
        <dbReference type="PROSITE" id="PS51910"/>
    </source>
</evidence>
<dbReference type="SUPFAM" id="SSF51445">
    <property type="entry name" value="(Trans)glycosidases"/>
    <property type="match status" value="1"/>
</dbReference>
<dbReference type="Gene3D" id="3.20.20.80">
    <property type="entry name" value="Glycosidases"/>
    <property type="match status" value="1"/>
</dbReference>
<comment type="caution">
    <text evidence="2">The sequence shown here is derived from an EMBL/GenBank/DDBJ whole genome shotgun (WGS) entry which is preliminary data.</text>
</comment>
<dbReference type="PANTHER" id="PTHR11177">
    <property type="entry name" value="CHITINASE"/>
    <property type="match status" value="1"/>
</dbReference>
<dbReference type="Proteomes" id="UP001634007">
    <property type="component" value="Unassembled WGS sequence"/>
</dbReference>
<name>A0ABD3IV16_EUCGL</name>
<dbReference type="EMBL" id="JBJKBG010000011">
    <property type="protein sequence ID" value="KAL3717700.1"/>
    <property type="molecule type" value="Genomic_DNA"/>
</dbReference>
<gene>
    <name evidence="2" type="ORF">ACJRO7_009180</name>
</gene>
<protein>
    <recommendedName>
        <fullName evidence="1">GH18 domain-containing protein</fullName>
    </recommendedName>
</protein>
<feature type="domain" description="GH18" evidence="1">
    <location>
        <begin position="1"/>
        <end position="121"/>
    </location>
</feature>
<evidence type="ECO:0000313" key="2">
    <source>
        <dbReference type="EMBL" id="KAL3717700.1"/>
    </source>
</evidence>